<name>A0A1W2EGV1_9SPHI</name>
<organism evidence="2 3">
    <name type="scientific">Pedobacter africanus</name>
    <dbReference type="NCBI Taxonomy" id="151894"/>
    <lineage>
        <taxon>Bacteria</taxon>
        <taxon>Pseudomonadati</taxon>
        <taxon>Bacteroidota</taxon>
        <taxon>Sphingobacteriia</taxon>
        <taxon>Sphingobacteriales</taxon>
        <taxon>Sphingobacteriaceae</taxon>
        <taxon>Pedobacter</taxon>
    </lineage>
</organism>
<keyword evidence="3" id="KW-1185">Reference proteome</keyword>
<dbReference type="PANTHER" id="PTHR32305:SF15">
    <property type="entry name" value="PROTEIN RHSA-RELATED"/>
    <property type="match status" value="1"/>
</dbReference>
<dbReference type="EMBL" id="FWXT01000006">
    <property type="protein sequence ID" value="SMD08368.1"/>
    <property type="molecule type" value="Genomic_DNA"/>
</dbReference>
<dbReference type="PANTHER" id="PTHR32305">
    <property type="match status" value="1"/>
</dbReference>
<dbReference type="OrthoDB" id="1191296at2"/>
<dbReference type="InterPro" id="IPR045619">
    <property type="entry name" value="DUF6443"/>
</dbReference>
<dbReference type="Proteomes" id="UP000192756">
    <property type="component" value="Unassembled WGS sequence"/>
</dbReference>
<feature type="domain" description="DUF6443" evidence="1">
    <location>
        <begin position="97"/>
        <end position="221"/>
    </location>
</feature>
<dbReference type="InterPro" id="IPR022385">
    <property type="entry name" value="Rhs_assc_core"/>
</dbReference>
<sequence length="1223" mass="136816">MSHLKIKLVAVVILVLTQFRLYAQQHVVKSSYHGESEITASGSITFLPGFHVVGNTGFRAYIKSTAANCIPLVLNPSTNLNYITTLNARVPGIKTAGEMLGKNICEVSANVAYMDGFGREIQSVNVQGNSEGKDVVQFQEFNVFGETPKQYLPFVAANNNGAYIQNVVNAQLDFYTNTTGITASGRPFAETKTDNSPLGRIIEQGAVGDVWQLENGHTKKIVYHGNNEHTFFDPNTNVGSRQVAMYTCTANSTIPQRINGTKIYARGVLTLTIYKDENWAEADGCWGTVEEYTDRIGRLILKRAYNKLSTGKTEMLSTYYVYDEFNNLKFVIPPKAEPDNENALDQNVVDNLCFQYRYDEFNRLVEKKTPGKGWEFMVYNTLNQMVFSQDALQRNKSPQEWSFSKHDVLGRNVMTGIYKDPNTTADNSYSTPSNANRLSLQVEVNSQSTLFEERSSVSITGYTSNTLPGTVDIAHYLSQSYYDDYDVPGLPVQFATTANNYSKSIQGLPTVSRIAVLNNPEHMLWNINYYDDEARVVKSFAQHYLGSVLNDGNYDETTNTYNFVGEVLNTTRKHFVNGIEKLNIVDSYDIDHTGSLLSARQKINGGPEIILAKNEYNTLGQLKNKYLHSEDNGSTFLQNISYGYNQRGWLNTSSSSLFNMELIYDDDGTYGNYGAYNGNISYMRWGSNLENMFSYDYDKINRLTLASFPGMTEEVSYDKGGNISKLIRNNNTINYSYTNGTNQLQSVSGNGLNQINYAYDLNGNTVIDGSKQNINVAYNLLDLPKTVSGSQSLSYQYDASGKMLSKLGASGLNEYIHGIQYGNVSGSYNIDFVKTGVGRAVRQSDNTYRYQYDLTDQLGNVRVTFDKDPNTGLARRIQEDNYYAFGKRASVSPVSLENKYLYNGKDLQEELGEYDYGARFYNPEIARWNVVDPSAELTSSLNPYHYTNNNPVNYVDPDGRYASPIRAFFSWVGHGFQGGIHRAAEGSFQELVYGKWYVSGSNGAKRIRNGDGENTLDEVERSQWIDRGTILPSKIQSQIDRAYNRLLAGQADWRVGHYNEYTKQVNGWGGIKPNYFFEEMFIGGAVAKGLGIAYNSSRAWMGGSTVFGADAATMVNASRMVPEEGLHQVLLHGTGDGFIIDGVFNTPKQLARKMLEEGFERGTSVRLISCNTGVYGDGAAYQLSRYLKSPVIAPTNKIRILKGGEYEIYDNGTFRTFYNTTIK</sequence>
<proteinExistence type="predicted"/>
<dbReference type="NCBIfam" id="TIGR03696">
    <property type="entry name" value="Rhs_assc_core"/>
    <property type="match status" value="1"/>
</dbReference>
<evidence type="ECO:0000313" key="3">
    <source>
        <dbReference type="Proteomes" id="UP000192756"/>
    </source>
</evidence>
<evidence type="ECO:0000313" key="2">
    <source>
        <dbReference type="EMBL" id="SMD08368.1"/>
    </source>
</evidence>
<dbReference type="Gene3D" id="2.180.10.10">
    <property type="entry name" value="RHS repeat-associated core"/>
    <property type="match status" value="1"/>
</dbReference>
<dbReference type="AlphaFoldDB" id="A0A1W2EGV1"/>
<evidence type="ECO:0000259" key="1">
    <source>
        <dbReference type="Pfam" id="PF20041"/>
    </source>
</evidence>
<reference evidence="3" key="1">
    <citation type="submission" date="2017-04" db="EMBL/GenBank/DDBJ databases">
        <authorList>
            <person name="Varghese N."/>
            <person name="Submissions S."/>
        </authorList>
    </citation>
    <scope>NUCLEOTIDE SEQUENCE [LARGE SCALE GENOMIC DNA]</scope>
    <source>
        <strain evidence="3">DSM 12126</strain>
    </source>
</reference>
<dbReference type="Pfam" id="PF20041">
    <property type="entry name" value="DUF6443"/>
    <property type="match status" value="1"/>
</dbReference>
<dbReference type="STRING" id="151894.SAMN04488524_4755"/>
<protein>
    <submittedName>
        <fullName evidence="2">RHS repeat-associated core domain-containing protein</fullName>
    </submittedName>
</protein>
<dbReference type="InterPro" id="IPR050708">
    <property type="entry name" value="T6SS_VgrG/RHS"/>
</dbReference>
<gene>
    <name evidence="2" type="ORF">SAMN04488524_4755</name>
</gene>
<accession>A0A1W2EGV1</accession>
<dbReference type="RefSeq" id="WP_084241532.1">
    <property type="nucleotide sequence ID" value="NZ_FWXT01000006.1"/>
</dbReference>